<keyword evidence="3" id="KW-0378">Hydrolase</keyword>
<name>A0ABW5XBM5_9MICO</name>
<organism evidence="3 4">
    <name type="scientific">Populibacterium corticicola</name>
    <dbReference type="NCBI Taxonomy" id="1812826"/>
    <lineage>
        <taxon>Bacteria</taxon>
        <taxon>Bacillati</taxon>
        <taxon>Actinomycetota</taxon>
        <taxon>Actinomycetes</taxon>
        <taxon>Micrococcales</taxon>
        <taxon>Jonesiaceae</taxon>
        <taxon>Populibacterium</taxon>
    </lineage>
</organism>
<sequence length="539" mass="60625">MTVQRIVGIETEYGVLQNGNPRANPMLMSSQVVTAYRAISANARGNARWDYLDEDPLNDARGFKLERASAHPSLLTDNPNVPAPSGDEPTLDAQDVTRPDGPVYDDPSAANAILTNGARLYVDHAHPEYSSPEVTNPRDAVIWDVAGERVMLTAHRELQRTMGLDIQLYKNNTDSKGSSYGTHENYLVKRKVPFSTLVTVLTPFFVTRQIFTGSGRVGLGQHSQQSGFQISQRADFMEAEVGLETTLRRPIINTRDEPHATRERWRRLHVIIGDANLMETTTYLKIGTTNLVLWVVEHLEDHPDLAERLELLMLGDPVAEVSAVSRDLTCSEPIWTILNGEMTAISIQREYLAVVREMQARVAEVDPIPEQTQDVLARWEDVLNRLERDPMSCARDVEWVAKYRLLESMRNRHQIAWDHPKLVAMDIQWSDVRPERSLSRKLLDAGVIDRLVGEHEITNAVAHPPADTRAYFRGEAMALFGPHVTGASWDSVIFDIPGRPTLQRISMLDPWKGTQGHVGELFERHQDDPEGFLSSLLGE</sequence>
<dbReference type="Pfam" id="PF03136">
    <property type="entry name" value="Pup_ligase"/>
    <property type="match status" value="1"/>
</dbReference>
<dbReference type="EMBL" id="JBHUOP010000001">
    <property type="protein sequence ID" value="MFD2839482.1"/>
    <property type="molecule type" value="Genomic_DNA"/>
</dbReference>
<dbReference type="PANTHER" id="PTHR42307:SF2">
    <property type="entry name" value="PUP DEAMIDASE_DEPUPYLASE"/>
    <property type="match status" value="1"/>
</dbReference>
<reference evidence="4" key="1">
    <citation type="journal article" date="2019" name="Int. J. Syst. Evol. Microbiol.">
        <title>The Global Catalogue of Microorganisms (GCM) 10K type strain sequencing project: providing services to taxonomists for standard genome sequencing and annotation.</title>
        <authorList>
            <consortium name="The Broad Institute Genomics Platform"/>
            <consortium name="The Broad Institute Genome Sequencing Center for Infectious Disease"/>
            <person name="Wu L."/>
            <person name="Ma J."/>
        </authorList>
    </citation>
    <scope>NUCLEOTIDE SEQUENCE [LARGE SCALE GENOMIC DNA]</scope>
    <source>
        <strain evidence="4">KCTC 33576</strain>
    </source>
</reference>
<evidence type="ECO:0000256" key="2">
    <source>
        <dbReference type="SAM" id="MobiDB-lite"/>
    </source>
</evidence>
<dbReference type="PIRSF" id="PIRSF018077">
    <property type="entry name" value="UCP018077"/>
    <property type="match status" value="1"/>
</dbReference>
<evidence type="ECO:0000256" key="1">
    <source>
        <dbReference type="ARBA" id="ARBA00009114"/>
    </source>
</evidence>
<dbReference type="InterPro" id="IPR022366">
    <property type="entry name" value="Pup_deamidase"/>
</dbReference>
<comment type="caution">
    <text evidence="3">The sequence shown here is derived from an EMBL/GenBank/DDBJ whole genome shotgun (WGS) entry which is preliminary data.</text>
</comment>
<comment type="similarity">
    <text evidence="1">Belongs to the Pup ligase/Pup deamidase family. Pup deamidase subfamily.</text>
</comment>
<dbReference type="InterPro" id="IPR004347">
    <property type="entry name" value="Pup_ligase/deamidase"/>
</dbReference>
<dbReference type="PANTHER" id="PTHR42307">
    <property type="entry name" value="PUP DEAMIDASE/DEPUPYLASE"/>
    <property type="match status" value="1"/>
</dbReference>
<accession>A0ABW5XBM5</accession>
<proteinExistence type="inferred from homology"/>
<dbReference type="NCBIfam" id="TIGR03688">
    <property type="entry name" value="depupylase_Dop"/>
    <property type="match status" value="1"/>
</dbReference>
<dbReference type="Proteomes" id="UP001597391">
    <property type="component" value="Unassembled WGS sequence"/>
</dbReference>
<dbReference type="RefSeq" id="WP_377464959.1">
    <property type="nucleotide sequence ID" value="NZ_JBHUOP010000001.1"/>
</dbReference>
<dbReference type="EC" id="3.5.1.119" evidence="3"/>
<evidence type="ECO:0000313" key="3">
    <source>
        <dbReference type="EMBL" id="MFD2839482.1"/>
    </source>
</evidence>
<gene>
    <name evidence="3" type="primary">dop</name>
    <name evidence="3" type="ORF">ACFSYH_02745</name>
</gene>
<protein>
    <submittedName>
        <fullName evidence="3">Depupylase/deamidase Dop</fullName>
        <ecNumber evidence="3">3.5.1.119</ecNumber>
    </submittedName>
</protein>
<keyword evidence="4" id="KW-1185">Reference proteome</keyword>
<evidence type="ECO:0000313" key="4">
    <source>
        <dbReference type="Proteomes" id="UP001597391"/>
    </source>
</evidence>
<feature type="region of interest" description="Disordered" evidence="2">
    <location>
        <begin position="70"/>
        <end position="92"/>
    </location>
</feature>
<dbReference type="GO" id="GO:0016787">
    <property type="term" value="F:hydrolase activity"/>
    <property type="evidence" value="ECO:0007669"/>
    <property type="project" value="UniProtKB-KW"/>
</dbReference>